<accession>A0ABR6F0C4</accession>
<reference evidence="1 2" key="1">
    <citation type="submission" date="2019-11" db="EMBL/GenBank/DDBJ databases">
        <title>Description of Pedobacter sp. LMG 31462T.</title>
        <authorList>
            <person name="Carlier A."/>
            <person name="Qi S."/>
            <person name="Vandamme P."/>
        </authorList>
    </citation>
    <scope>NUCLEOTIDE SEQUENCE [LARGE SCALE GENOMIC DNA]</scope>
    <source>
        <strain evidence="1 2">LMG 31462</strain>
    </source>
</reference>
<organism evidence="1 2">
    <name type="scientific">Pedobacter gandavensis</name>
    <dbReference type="NCBI Taxonomy" id="2679963"/>
    <lineage>
        <taxon>Bacteria</taxon>
        <taxon>Pseudomonadati</taxon>
        <taxon>Bacteroidota</taxon>
        <taxon>Sphingobacteriia</taxon>
        <taxon>Sphingobacteriales</taxon>
        <taxon>Sphingobacteriaceae</taxon>
        <taxon>Pedobacter</taxon>
    </lineage>
</organism>
<dbReference type="EMBL" id="WNXC01000007">
    <property type="protein sequence ID" value="MBB2150672.1"/>
    <property type="molecule type" value="Genomic_DNA"/>
</dbReference>
<keyword evidence="2" id="KW-1185">Reference proteome</keyword>
<sequence length="62" mass="7015">MTENQYLDYCKAQVNGPLKEEDLILMLTAWGHIKYSIGYNQALKDNGIEPKQPSAGTEELEN</sequence>
<name>A0ABR6F0C4_9SPHI</name>
<evidence type="ECO:0000313" key="1">
    <source>
        <dbReference type="EMBL" id="MBB2150672.1"/>
    </source>
</evidence>
<evidence type="ECO:0000313" key="2">
    <source>
        <dbReference type="Proteomes" id="UP000636110"/>
    </source>
</evidence>
<proteinExistence type="predicted"/>
<gene>
    <name evidence="1" type="ORF">GM920_17375</name>
</gene>
<comment type="caution">
    <text evidence="1">The sequence shown here is derived from an EMBL/GenBank/DDBJ whole genome shotgun (WGS) entry which is preliminary data.</text>
</comment>
<protein>
    <submittedName>
        <fullName evidence="1">Uncharacterized protein</fullName>
    </submittedName>
</protein>
<dbReference type="Proteomes" id="UP000636110">
    <property type="component" value="Unassembled WGS sequence"/>
</dbReference>
<dbReference type="RefSeq" id="WP_182959847.1">
    <property type="nucleotide sequence ID" value="NZ_WNXC01000007.1"/>
</dbReference>